<dbReference type="PROSITE" id="PS50297">
    <property type="entry name" value="ANK_REP_REGION"/>
    <property type="match status" value="1"/>
</dbReference>
<dbReference type="EMBL" id="JARQZJ010000130">
    <property type="protein sequence ID" value="KAK9891793.1"/>
    <property type="molecule type" value="Genomic_DNA"/>
</dbReference>
<evidence type="ECO:0000256" key="3">
    <source>
        <dbReference type="SAM" id="Phobius"/>
    </source>
</evidence>
<protein>
    <submittedName>
        <fullName evidence="4">Uncharacterized protein</fullName>
    </submittedName>
</protein>
<dbReference type="PROSITE" id="PS50088">
    <property type="entry name" value="ANK_REPEAT"/>
    <property type="match status" value="1"/>
</dbReference>
<evidence type="ECO:0000313" key="5">
    <source>
        <dbReference type="Proteomes" id="UP001431783"/>
    </source>
</evidence>
<accession>A0AAW1VDZ5</accession>
<evidence type="ECO:0000256" key="2">
    <source>
        <dbReference type="SAM" id="MobiDB-lite"/>
    </source>
</evidence>
<feature type="repeat" description="ANK" evidence="1">
    <location>
        <begin position="186"/>
        <end position="216"/>
    </location>
</feature>
<keyword evidence="3" id="KW-1133">Transmembrane helix</keyword>
<keyword evidence="3" id="KW-0472">Membrane</keyword>
<dbReference type="SUPFAM" id="SSF48403">
    <property type="entry name" value="Ankyrin repeat"/>
    <property type="match status" value="1"/>
</dbReference>
<sequence>METFHALTNAMHVILGIVKILVISAVIFRVVTTQRQMASKITWFPEAFLRTTSGTRRRSRRRGPEGQELRKLGHNNTSLPVMDMERMDAGYFSDHTAITDYEEVELRQQHLDAADIRGPSMLTQPQAHDVNDINARGPCGMSRIMVAAVKGGGIDTGEDGEYDSAGATIQDLVAQGAELNATIDKTGETLLHLAAHYARAEASKLLLEAGACKYAR</sequence>
<name>A0AAW1VDZ5_9CUCU</name>
<gene>
    <name evidence="4" type="ORF">WA026_016589</name>
</gene>
<keyword evidence="5" id="KW-1185">Reference proteome</keyword>
<keyword evidence="1" id="KW-0040">ANK repeat</keyword>
<comment type="caution">
    <text evidence="4">The sequence shown here is derived from an EMBL/GenBank/DDBJ whole genome shotgun (WGS) entry which is preliminary data.</text>
</comment>
<reference evidence="4 5" key="1">
    <citation type="submission" date="2023-03" db="EMBL/GenBank/DDBJ databases">
        <title>Genome insight into feeding habits of ladybird beetles.</title>
        <authorList>
            <person name="Li H.-S."/>
            <person name="Huang Y.-H."/>
            <person name="Pang H."/>
        </authorList>
    </citation>
    <scope>NUCLEOTIDE SEQUENCE [LARGE SCALE GENOMIC DNA]</scope>
    <source>
        <strain evidence="4">SYSU_2023b</strain>
        <tissue evidence="4">Whole body</tissue>
    </source>
</reference>
<dbReference type="InterPro" id="IPR036770">
    <property type="entry name" value="Ankyrin_rpt-contain_sf"/>
</dbReference>
<proteinExistence type="predicted"/>
<dbReference type="InterPro" id="IPR002110">
    <property type="entry name" value="Ankyrin_rpt"/>
</dbReference>
<keyword evidence="3" id="KW-0812">Transmembrane</keyword>
<feature type="region of interest" description="Disordered" evidence="2">
    <location>
        <begin position="53"/>
        <end position="76"/>
    </location>
</feature>
<dbReference type="AlphaFoldDB" id="A0AAW1VDZ5"/>
<dbReference type="Proteomes" id="UP001431783">
    <property type="component" value="Unassembled WGS sequence"/>
</dbReference>
<evidence type="ECO:0000256" key="1">
    <source>
        <dbReference type="PROSITE-ProRule" id="PRU00023"/>
    </source>
</evidence>
<feature type="compositionally biased region" description="Basic and acidic residues" evidence="2">
    <location>
        <begin position="62"/>
        <end position="71"/>
    </location>
</feature>
<feature type="transmembrane region" description="Helical" evidence="3">
    <location>
        <begin position="12"/>
        <end position="31"/>
    </location>
</feature>
<evidence type="ECO:0000313" key="4">
    <source>
        <dbReference type="EMBL" id="KAK9891793.1"/>
    </source>
</evidence>
<organism evidence="4 5">
    <name type="scientific">Henosepilachna vigintioctopunctata</name>
    <dbReference type="NCBI Taxonomy" id="420089"/>
    <lineage>
        <taxon>Eukaryota</taxon>
        <taxon>Metazoa</taxon>
        <taxon>Ecdysozoa</taxon>
        <taxon>Arthropoda</taxon>
        <taxon>Hexapoda</taxon>
        <taxon>Insecta</taxon>
        <taxon>Pterygota</taxon>
        <taxon>Neoptera</taxon>
        <taxon>Endopterygota</taxon>
        <taxon>Coleoptera</taxon>
        <taxon>Polyphaga</taxon>
        <taxon>Cucujiformia</taxon>
        <taxon>Coccinelloidea</taxon>
        <taxon>Coccinellidae</taxon>
        <taxon>Epilachninae</taxon>
        <taxon>Epilachnini</taxon>
        <taxon>Henosepilachna</taxon>
    </lineage>
</organism>
<dbReference type="Gene3D" id="1.25.40.20">
    <property type="entry name" value="Ankyrin repeat-containing domain"/>
    <property type="match status" value="1"/>
</dbReference>